<dbReference type="RefSeq" id="WP_017453439.1">
    <property type="nucleotide sequence ID" value="NZ_CP008956.1"/>
</dbReference>
<evidence type="ECO:0000259" key="7">
    <source>
        <dbReference type="PROSITE" id="PS50885"/>
    </source>
</evidence>
<keyword evidence="5" id="KW-0472">Membrane</keyword>
<dbReference type="GO" id="GO:0005886">
    <property type="term" value="C:plasma membrane"/>
    <property type="evidence" value="ECO:0007669"/>
    <property type="project" value="TreeGrafter"/>
</dbReference>
<feature type="domain" description="Methyl-accepting transducer" evidence="6">
    <location>
        <begin position="312"/>
        <end position="541"/>
    </location>
</feature>
<evidence type="ECO:0000259" key="6">
    <source>
        <dbReference type="PROSITE" id="PS50111"/>
    </source>
</evidence>
<feature type="domain" description="HAMP" evidence="7">
    <location>
        <begin position="255"/>
        <end position="307"/>
    </location>
</feature>
<dbReference type="CDD" id="cd11386">
    <property type="entry name" value="MCP_signal"/>
    <property type="match status" value="1"/>
</dbReference>
<name>A0A6M3ZQZ9_9BURK</name>
<reference evidence="8 9" key="1">
    <citation type="journal article" date="2012" name="J. Bacteriol.">
        <title>Genome sequence of the pathogenic Herbaspirillum seropedicae strain Os34, isolated from rice roots.</title>
        <authorList>
            <person name="Ye W."/>
            <person name="Ye S."/>
            <person name="Liu J."/>
            <person name="Chang S."/>
            <person name="Chen M."/>
            <person name="Zhu B."/>
            <person name="Guo L."/>
            <person name="An Q."/>
        </authorList>
    </citation>
    <scope>NUCLEOTIDE SEQUENCE [LARGE SCALE GENOMIC DNA]</scope>
    <source>
        <strain evidence="8 9">Os34</strain>
    </source>
</reference>
<dbReference type="GO" id="GO:0007165">
    <property type="term" value="P:signal transduction"/>
    <property type="evidence" value="ECO:0007669"/>
    <property type="project" value="UniProtKB-KW"/>
</dbReference>
<dbReference type="Proteomes" id="UP000501648">
    <property type="component" value="Chromosome"/>
</dbReference>
<evidence type="ECO:0000256" key="5">
    <source>
        <dbReference type="SAM" id="Phobius"/>
    </source>
</evidence>
<accession>A0A6M3ZQZ9</accession>
<evidence type="ECO:0000256" key="1">
    <source>
        <dbReference type="ARBA" id="ARBA00004370"/>
    </source>
</evidence>
<dbReference type="PROSITE" id="PS50111">
    <property type="entry name" value="CHEMOTAXIS_TRANSDUC_2"/>
    <property type="match status" value="1"/>
</dbReference>
<dbReference type="GO" id="GO:0004888">
    <property type="term" value="F:transmembrane signaling receptor activity"/>
    <property type="evidence" value="ECO:0007669"/>
    <property type="project" value="TreeGrafter"/>
</dbReference>
<dbReference type="FunFam" id="1.10.287.950:FF:000001">
    <property type="entry name" value="Methyl-accepting chemotaxis sensory transducer"/>
    <property type="match status" value="1"/>
</dbReference>
<evidence type="ECO:0000313" key="9">
    <source>
        <dbReference type="Proteomes" id="UP000501648"/>
    </source>
</evidence>
<gene>
    <name evidence="8" type="ORF">C798_12510</name>
</gene>
<dbReference type="Pfam" id="PF00672">
    <property type="entry name" value="HAMP"/>
    <property type="match status" value="1"/>
</dbReference>
<dbReference type="CDD" id="cd06225">
    <property type="entry name" value="HAMP"/>
    <property type="match status" value="1"/>
</dbReference>
<dbReference type="SUPFAM" id="SSF58104">
    <property type="entry name" value="Methyl-accepting chemotaxis protein (MCP) signaling domain"/>
    <property type="match status" value="1"/>
</dbReference>
<evidence type="ECO:0000313" key="8">
    <source>
        <dbReference type="EMBL" id="QJQ01027.1"/>
    </source>
</evidence>
<dbReference type="Pfam" id="PF00015">
    <property type="entry name" value="MCPsignal"/>
    <property type="match status" value="1"/>
</dbReference>
<dbReference type="AlphaFoldDB" id="A0A6M3ZQZ9"/>
<proteinExistence type="inferred from homology"/>
<dbReference type="PROSITE" id="PS50885">
    <property type="entry name" value="HAMP"/>
    <property type="match status" value="1"/>
</dbReference>
<dbReference type="Gene3D" id="1.10.287.950">
    <property type="entry name" value="Methyl-accepting chemotaxis protein"/>
    <property type="match status" value="1"/>
</dbReference>
<keyword evidence="2" id="KW-0488">Methylation</keyword>
<dbReference type="InterPro" id="IPR003660">
    <property type="entry name" value="HAMP_dom"/>
</dbReference>
<dbReference type="GO" id="GO:0006935">
    <property type="term" value="P:chemotaxis"/>
    <property type="evidence" value="ECO:0007669"/>
    <property type="project" value="TreeGrafter"/>
</dbReference>
<organism evidence="8 9">
    <name type="scientific">Herbaspirillum rubrisubalbicans Os34</name>
    <dbReference type="NCBI Taxonomy" id="1235827"/>
    <lineage>
        <taxon>Bacteria</taxon>
        <taxon>Pseudomonadati</taxon>
        <taxon>Pseudomonadota</taxon>
        <taxon>Betaproteobacteria</taxon>
        <taxon>Burkholderiales</taxon>
        <taxon>Oxalobacteraceae</taxon>
        <taxon>Herbaspirillum</taxon>
    </lineage>
</organism>
<sequence length="573" mass="61879">MSIYKRFSIRQILLALTVSVVLIMALLVAVAVAEAQANHVLAEAHARRHLSQQLASELRQSSDDLTRLARTYVVTGNPDYEQQYQAILDIRDGKRPRPQHYQRIYWDLVAADGRPPRPDSTLTASLESLMRQAGFSRAEMDKLMEAKNNSDALVATETRAMQMVKGRYQDQQGGFFRLAEPDLEQARTLMHDHAYHLEKARIMRPVDDFLAMLEARTTYEIAQAQQRADRLNVLTYVLAGLVLVVLALSLVSLYRLIAGPLSQAAQVATRVAQGDLSGIIEVELKGETGQLLSSLQHMRQGLSHIVRQVRQSARVMRGSAGDIADGALDLAMRSEQQASSLQQTAAAMEQLSSTVQQSAEHARQASALAESAARGAVDGGAAVSQVVEAMNVLQGAAGRIVDIISVIDAIAFQTNILALNAAVEAARAGSEGRSFAVVASEVRVLAQRSADAAHEIKRLIGASVQSIEEGCQRAQVAGQTMQEVVSKVDRVSQVIAEMASVSVQQSAGVVQIAQAVSAMDQVTQHNAVLVQQSAAAAEAMRLATERMSKLVGAFRLDHGDVPEDDGLVIDMAA</sequence>
<dbReference type="PANTHER" id="PTHR43531">
    <property type="entry name" value="PROTEIN ICFG"/>
    <property type="match status" value="1"/>
</dbReference>
<comment type="similarity">
    <text evidence="3">Belongs to the methyl-accepting chemotaxis (MCP) protein family.</text>
</comment>
<evidence type="ECO:0000256" key="3">
    <source>
        <dbReference type="ARBA" id="ARBA00029447"/>
    </source>
</evidence>
<keyword evidence="5" id="KW-1133">Transmembrane helix</keyword>
<protein>
    <submittedName>
        <fullName evidence="8">Methyl-accepting chemotaxis protein</fullName>
    </submittedName>
</protein>
<keyword evidence="5" id="KW-0812">Transmembrane</keyword>
<evidence type="ECO:0000256" key="4">
    <source>
        <dbReference type="PROSITE-ProRule" id="PRU00284"/>
    </source>
</evidence>
<dbReference type="EMBL" id="CP008956">
    <property type="protein sequence ID" value="QJQ01027.1"/>
    <property type="molecule type" value="Genomic_DNA"/>
</dbReference>
<dbReference type="InterPro" id="IPR004089">
    <property type="entry name" value="MCPsignal_dom"/>
</dbReference>
<dbReference type="PANTHER" id="PTHR43531:SF14">
    <property type="entry name" value="METHYL-ACCEPTING CHEMOTAXIS PROTEIN I-RELATED"/>
    <property type="match status" value="1"/>
</dbReference>
<keyword evidence="4" id="KW-0807">Transducer</keyword>
<evidence type="ECO:0000256" key="2">
    <source>
        <dbReference type="ARBA" id="ARBA00022481"/>
    </source>
</evidence>
<dbReference type="InterPro" id="IPR051310">
    <property type="entry name" value="MCP_chemotaxis"/>
</dbReference>
<feature type="transmembrane region" description="Helical" evidence="5">
    <location>
        <begin position="233"/>
        <end position="254"/>
    </location>
</feature>
<comment type="subcellular location">
    <subcellularLocation>
        <location evidence="1">Membrane</location>
    </subcellularLocation>
</comment>
<dbReference type="SMART" id="SM00283">
    <property type="entry name" value="MA"/>
    <property type="match status" value="1"/>
</dbReference>
<dbReference type="SMART" id="SM00304">
    <property type="entry name" value="HAMP"/>
    <property type="match status" value="1"/>
</dbReference>